<evidence type="ECO:0000313" key="2">
    <source>
        <dbReference type="Proteomes" id="UP000708208"/>
    </source>
</evidence>
<sequence>IAHSKCHCRGCKIPFALVTDHRSAVLERMRTQDQRFGVPFINFFRLPFSVWSAQKMRSGIRTEEYG</sequence>
<gene>
    <name evidence="1" type="ORF">AFUS01_LOCUS24537</name>
</gene>
<evidence type="ECO:0000313" key="1">
    <source>
        <dbReference type="EMBL" id="CAG7785942.1"/>
    </source>
</evidence>
<proteinExistence type="predicted"/>
<dbReference type="Proteomes" id="UP000708208">
    <property type="component" value="Unassembled WGS sequence"/>
</dbReference>
<dbReference type="EMBL" id="CAJVCH010307872">
    <property type="protein sequence ID" value="CAG7785942.1"/>
    <property type="molecule type" value="Genomic_DNA"/>
</dbReference>
<reference evidence="1" key="1">
    <citation type="submission" date="2021-06" db="EMBL/GenBank/DDBJ databases">
        <authorList>
            <person name="Hodson N. C."/>
            <person name="Mongue J. A."/>
            <person name="Jaron S. K."/>
        </authorList>
    </citation>
    <scope>NUCLEOTIDE SEQUENCE</scope>
</reference>
<dbReference type="AlphaFoldDB" id="A0A8J2KJ31"/>
<protein>
    <submittedName>
        <fullName evidence="1">Uncharacterized protein</fullName>
    </submittedName>
</protein>
<name>A0A8J2KJ31_9HEXA</name>
<keyword evidence="2" id="KW-1185">Reference proteome</keyword>
<accession>A0A8J2KJ31</accession>
<organism evidence="1 2">
    <name type="scientific">Allacma fusca</name>
    <dbReference type="NCBI Taxonomy" id="39272"/>
    <lineage>
        <taxon>Eukaryota</taxon>
        <taxon>Metazoa</taxon>
        <taxon>Ecdysozoa</taxon>
        <taxon>Arthropoda</taxon>
        <taxon>Hexapoda</taxon>
        <taxon>Collembola</taxon>
        <taxon>Symphypleona</taxon>
        <taxon>Sminthuridae</taxon>
        <taxon>Allacma</taxon>
    </lineage>
</organism>
<comment type="caution">
    <text evidence="1">The sequence shown here is derived from an EMBL/GenBank/DDBJ whole genome shotgun (WGS) entry which is preliminary data.</text>
</comment>
<feature type="non-terminal residue" evidence="1">
    <location>
        <position position="1"/>
    </location>
</feature>